<protein>
    <submittedName>
        <fullName evidence="1">Uncharacterized protein</fullName>
    </submittedName>
</protein>
<evidence type="ECO:0000313" key="1">
    <source>
        <dbReference type="EMBL" id="QBJ00256.1"/>
    </source>
</evidence>
<keyword evidence="2" id="KW-1185">Reference proteome</keyword>
<sequence>MNEYRKDLDHGPTDQYYNVALGPLPEKPHWHPLAQPSRTPFPTEEAALRFANARREERPDRAVSVVYPGGGVVVL</sequence>
<dbReference type="Proteomes" id="UP000293430">
    <property type="component" value="Segment"/>
</dbReference>
<proteinExistence type="predicted"/>
<evidence type="ECO:0000313" key="2">
    <source>
        <dbReference type="Proteomes" id="UP000293430"/>
    </source>
</evidence>
<reference evidence="1 2" key="1">
    <citation type="submission" date="2019-02" db="EMBL/GenBank/DDBJ databases">
        <authorList>
            <person name="Liuzzo S."/>
            <person name="Smith M.A."/>
            <person name="Garlena R.A."/>
            <person name="Russell D.A."/>
            <person name="Pope W.H."/>
            <person name="Jacobs-Sera D."/>
            <person name="Hatfull G.F."/>
        </authorList>
    </citation>
    <scope>NUCLEOTIDE SEQUENCE [LARGE SCALE GENOMIC DNA]</scope>
</reference>
<name>A0A481W255_9CAUD</name>
<dbReference type="RefSeq" id="YP_010061594.1">
    <property type="nucleotide sequence ID" value="NC_054784.1"/>
</dbReference>
<dbReference type="EMBL" id="MK524530">
    <property type="protein sequence ID" value="QBJ00256.1"/>
    <property type="molecule type" value="Genomic_DNA"/>
</dbReference>
<dbReference type="KEGG" id="vg:64871213"/>
<accession>A0A481W255</accession>
<gene>
    <name evidence="1" type="primary">68</name>
    <name evidence="1" type="ORF">SEA_PHARAOH_68</name>
</gene>
<dbReference type="GeneID" id="64871213"/>
<organism evidence="1 2">
    <name type="scientific">Mycobacterium phage Pharaoh</name>
    <dbReference type="NCBI Taxonomy" id="2530140"/>
    <lineage>
        <taxon>Viruses</taxon>
        <taxon>Duplodnaviria</taxon>
        <taxon>Heunggongvirae</taxon>
        <taxon>Uroviricota</taxon>
        <taxon>Caudoviricetes</taxon>
        <taxon>Pharaohvirus</taxon>
        <taxon>Pharaohvirus pharaoh</taxon>
    </lineage>
</organism>